<evidence type="ECO:0000256" key="7">
    <source>
        <dbReference type="SAM" id="SignalP"/>
    </source>
</evidence>
<dbReference type="SUPFAM" id="SSF53822">
    <property type="entry name" value="Periplasmic binding protein-like I"/>
    <property type="match status" value="1"/>
</dbReference>
<dbReference type="EMBL" id="AVBF01000086">
    <property type="protein sequence ID" value="KGP71066.1"/>
    <property type="molecule type" value="Genomic_DNA"/>
</dbReference>
<evidence type="ECO:0000256" key="5">
    <source>
        <dbReference type="ARBA" id="ARBA00023136"/>
    </source>
</evidence>
<evidence type="ECO:0000256" key="6">
    <source>
        <dbReference type="ARBA" id="ARBA00023288"/>
    </source>
</evidence>
<gene>
    <name evidence="9" type="ORF">N782_21910</name>
</gene>
<keyword evidence="5" id="KW-0472">Membrane</keyword>
<dbReference type="Proteomes" id="UP000030147">
    <property type="component" value="Unassembled WGS sequence"/>
</dbReference>
<dbReference type="Gene3D" id="3.40.50.2300">
    <property type="match status" value="2"/>
</dbReference>
<keyword evidence="10" id="KW-1185">Reference proteome</keyword>
<comment type="caution">
    <text evidence="9">The sequence shown here is derived from an EMBL/GenBank/DDBJ whole genome shotgun (WGS) entry which is preliminary data.</text>
</comment>
<comment type="subcellular location">
    <subcellularLocation>
        <location evidence="1">Cell membrane</location>
        <topology evidence="1">Lipid-anchor</topology>
    </subcellularLocation>
</comment>
<organism evidence="9 10">
    <name type="scientific">Pontibacillus yanchengensis Y32</name>
    <dbReference type="NCBI Taxonomy" id="1385514"/>
    <lineage>
        <taxon>Bacteria</taxon>
        <taxon>Bacillati</taxon>
        <taxon>Bacillota</taxon>
        <taxon>Bacilli</taxon>
        <taxon>Bacillales</taxon>
        <taxon>Bacillaceae</taxon>
        <taxon>Pontibacillus</taxon>
    </lineage>
</organism>
<comment type="similarity">
    <text evidence="2">Belongs to the BMP lipoprotein family.</text>
</comment>
<evidence type="ECO:0000313" key="10">
    <source>
        <dbReference type="Proteomes" id="UP000030147"/>
    </source>
</evidence>
<dbReference type="InterPro" id="IPR028082">
    <property type="entry name" value="Peripla_BP_I"/>
</dbReference>
<dbReference type="RefSeq" id="WP_036823976.1">
    <property type="nucleotide sequence ID" value="NZ_AVBF01000086.1"/>
</dbReference>
<dbReference type="CDD" id="cd06354">
    <property type="entry name" value="PBP1_PrnA-like"/>
    <property type="match status" value="1"/>
</dbReference>
<sequence>MRKFLIFSVLTCTLLALAGCSTKGEASTLTEKTSIGLLVTKNGLGDDSFSDSAIRGLQKARDELGILFDYREPVEGEFTKSIQELIDQDHDLIVGLGYNSQKAIDEMAKKHPDQKFILIDAVSEHKNVTSITFKEDEGSYLIGLIAGMRTKSNTVGFIGGEQIKVVENFEKGFREGVKEANPDAEVLAEYIGTFQDDEKGAKTAQKQIENGADFIFPAAGFAGVGALKEAQRQGEYAFGVDSDQFFLAEEAVVTSMLKRVDTALFNMAKKLKEEESFSGEHIQLGLKQDGVGLAPIRIIDLTSEESTKLEQAKGKED</sequence>
<keyword evidence="4 7" id="KW-0732">Signal</keyword>
<dbReference type="OrthoDB" id="9784230at2"/>
<dbReference type="GO" id="GO:0005886">
    <property type="term" value="C:plasma membrane"/>
    <property type="evidence" value="ECO:0007669"/>
    <property type="project" value="UniProtKB-SubCell"/>
</dbReference>
<feature type="chain" id="PRO_5038987876" evidence="7">
    <location>
        <begin position="19"/>
        <end position="317"/>
    </location>
</feature>
<dbReference type="PANTHER" id="PTHR34296:SF2">
    <property type="entry name" value="ABC TRANSPORTER GUANOSINE-BINDING PROTEIN NUPN"/>
    <property type="match status" value="1"/>
</dbReference>
<dbReference type="PROSITE" id="PS51257">
    <property type="entry name" value="PROKAR_LIPOPROTEIN"/>
    <property type="match status" value="1"/>
</dbReference>
<protein>
    <submittedName>
        <fullName evidence="9">ABC transporter substrate-binding protein</fullName>
    </submittedName>
</protein>
<evidence type="ECO:0000256" key="3">
    <source>
        <dbReference type="ARBA" id="ARBA00022475"/>
    </source>
</evidence>
<name>A0A0A2TAE9_9BACI</name>
<proteinExistence type="inferred from homology"/>
<dbReference type="PANTHER" id="PTHR34296">
    <property type="entry name" value="TRANSCRIPTIONAL ACTIVATOR PROTEIN MED"/>
    <property type="match status" value="1"/>
</dbReference>
<keyword evidence="3" id="KW-1003">Cell membrane</keyword>
<accession>A0A0A2TAE9</accession>
<dbReference type="Pfam" id="PF02608">
    <property type="entry name" value="Bmp"/>
    <property type="match status" value="1"/>
</dbReference>
<evidence type="ECO:0000313" key="9">
    <source>
        <dbReference type="EMBL" id="KGP71066.1"/>
    </source>
</evidence>
<dbReference type="InterPro" id="IPR050957">
    <property type="entry name" value="BMP_lipoprotein"/>
</dbReference>
<keyword evidence="6" id="KW-0449">Lipoprotein</keyword>
<dbReference type="eggNOG" id="COG1744">
    <property type="taxonomic scope" value="Bacteria"/>
</dbReference>
<dbReference type="AlphaFoldDB" id="A0A0A2TAE9"/>
<evidence type="ECO:0000256" key="4">
    <source>
        <dbReference type="ARBA" id="ARBA00022729"/>
    </source>
</evidence>
<reference evidence="9 10" key="1">
    <citation type="journal article" date="2015" name="Stand. Genomic Sci.">
        <title>High quality draft genome sequence of the moderately halophilic bacterium Pontibacillus yanchengensis Y32(T) and comparison among Pontibacillus genomes.</title>
        <authorList>
            <person name="Huang J."/>
            <person name="Qiao Z.X."/>
            <person name="Tang J.W."/>
            <person name="Wang G."/>
        </authorList>
    </citation>
    <scope>NUCLEOTIDE SEQUENCE [LARGE SCALE GENOMIC DNA]</scope>
    <source>
        <strain evidence="9 10">Y32</strain>
    </source>
</reference>
<dbReference type="STRING" id="1385514.N782_21910"/>
<evidence type="ECO:0000256" key="1">
    <source>
        <dbReference type="ARBA" id="ARBA00004193"/>
    </source>
</evidence>
<evidence type="ECO:0000259" key="8">
    <source>
        <dbReference type="Pfam" id="PF02608"/>
    </source>
</evidence>
<feature type="domain" description="ABC transporter substrate-binding protein PnrA-like" evidence="8">
    <location>
        <begin position="39"/>
        <end position="304"/>
    </location>
</feature>
<evidence type="ECO:0000256" key="2">
    <source>
        <dbReference type="ARBA" id="ARBA00008610"/>
    </source>
</evidence>
<dbReference type="InterPro" id="IPR003760">
    <property type="entry name" value="PnrA-like"/>
</dbReference>
<feature type="signal peptide" evidence="7">
    <location>
        <begin position="1"/>
        <end position="18"/>
    </location>
</feature>